<accession>A0A5B7I9P1</accession>
<reference evidence="1 2" key="1">
    <citation type="submission" date="2019-05" db="EMBL/GenBank/DDBJ databases">
        <title>Another draft genome of Portunus trituberculatus and its Hox gene families provides insights of decapod evolution.</title>
        <authorList>
            <person name="Jeong J.-H."/>
            <person name="Song I."/>
            <person name="Kim S."/>
            <person name="Choi T."/>
            <person name="Kim D."/>
            <person name="Ryu S."/>
            <person name="Kim W."/>
        </authorList>
    </citation>
    <scope>NUCLEOTIDE SEQUENCE [LARGE SCALE GENOMIC DNA]</scope>
    <source>
        <tissue evidence="1">Muscle</tissue>
    </source>
</reference>
<dbReference type="Proteomes" id="UP000324222">
    <property type="component" value="Unassembled WGS sequence"/>
</dbReference>
<protein>
    <submittedName>
        <fullName evidence="1">Uncharacterized protein</fullName>
    </submittedName>
</protein>
<evidence type="ECO:0000313" key="1">
    <source>
        <dbReference type="EMBL" id="MPC82151.1"/>
    </source>
</evidence>
<proteinExistence type="predicted"/>
<keyword evidence="2" id="KW-1185">Reference proteome</keyword>
<dbReference type="AlphaFoldDB" id="A0A5B7I9P1"/>
<organism evidence="1 2">
    <name type="scientific">Portunus trituberculatus</name>
    <name type="common">Swimming crab</name>
    <name type="synonym">Neptunus trituberculatus</name>
    <dbReference type="NCBI Taxonomy" id="210409"/>
    <lineage>
        <taxon>Eukaryota</taxon>
        <taxon>Metazoa</taxon>
        <taxon>Ecdysozoa</taxon>
        <taxon>Arthropoda</taxon>
        <taxon>Crustacea</taxon>
        <taxon>Multicrustacea</taxon>
        <taxon>Malacostraca</taxon>
        <taxon>Eumalacostraca</taxon>
        <taxon>Eucarida</taxon>
        <taxon>Decapoda</taxon>
        <taxon>Pleocyemata</taxon>
        <taxon>Brachyura</taxon>
        <taxon>Eubrachyura</taxon>
        <taxon>Portunoidea</taxon>
        <taxon>Portunidae</taxon>
        <taxon>Portuninae</taxon>
        <taxon>Portunus</taxon>
    </lineage>
</organism>
<sequence length="75" mass="8670">MALRKNFFGPDSSSSNEEAAMAVLFLHELTMAGKRKHLWMCSWLKRRETKSVYRTLLADIMFGGETEGEKQEEEN</sequence>
<name>A0A5B7I9P1_PORTR</name>
<dbReference type="EMBL" id="VSRR010058989">
    <property type="protein sequence ID" value="MPC82151.1"/>
    <property type="molecule type" value="Genomic_DNA"/>
</dbReference>
<comment type="caution">
    <text evidence="1">The sequence shown here is derived from an EMBL/GenBank/DDBJ whole genome shotgun (WGS) entry which is preliminary data.</text>
</comment>
<evidence type="ECO:0000313" key="2">
    <source>
        <dbReference type="Proteomes" id="UP000324222"/>
    </source>
</evidence>
<gene>
    <name evidence="1" type="ORF">E2C01_076797</name>
</gene>